<evidence type="ECO:0000256" key="1">
    <source>
        <dbReference type="ARBA" id="ARBA00009437"/>
    </source>
</evidence>
<dbReference type="PRINTS" id="PR00039">
    <property type="entry name" value="HTHLYSR"/>
</dbReference>
<comment type="similarity">
    <text evidence="1">Belongs to the LysR transcriptional regulatory family.</text>
</comment>
<dbReference type="Pfam" id="PF00126">
    <property type="entry name" value="HTH_1"/>
    <property type="match status" value="1"/>
</dbReference>
<evidence type="ECO:0000259" key="5">
    <source>
        <dbReference type="PROSITE" id="PS50931"/>
    </source>
</evidence>
<gene>
    <name evidence="6" type="ORF">H9906_06325</name>
</gene>
<evidence type="ECO:0000256" key="3">
    <source>
        <dbReference type="ARBA" id="ARBA00023125"/>
    </source>
</evidence>
<dbReference type="SUPFAM" id="SSF46785">
    <property type="entry name" value="Winged helix' DNA-binding domain"/>
    <property type="match status" value="1"/>
</dbReference>
<dbReference type="Gene3D" id="1.10.10.10">
    <property type="entry name" value="Winged helix-like DNA-binding domain superfamily/Winged helix DNA-binding domain"/>
    <property type="match status" value="1"/>
</dbReference>
<keyword evidence="2" id="KW-0805">Transcription regulation</keyword>
<dbReference type="EMBL" id="DWUQ01000130">
    <property type="protein sequence ID" value="HJD44626.1"/>
    <property type="molecule type" value="Genomic_DNA"/>
</dbReference>
<dbReference type="InterPro" id="IPR036390">
    <property type="entry name" value="WH_DNA-bd_sf"/>
</dbReference>
<evidence type="ECO:0000256" key="2">
    <source>
        <dbReference type="ARBA" id="ARBA00023015"/>
    </source>
</evidence>
<feature type="domain" description="HTH lysR-type" evidence="5">
    <location>
        <begin position="1"/>
        <end position="58"/>
    </location>
</feature>
<accession>A0A9D2U813</accession>
<evidence type="ECO:0000313" key="7">
    <source>
        <dbReference type="Proteomes" id="UP000823889"/>
    </source>
</evidence>
<dbReference type="PROSITE" id="PS50931">
    <property type="entry name" value="HTH_LYSR"/>
    <property type="match status" value="1"/>
</dbReference>
<protein>
    <submittedName>
        <fullName evidence="6">LysR family transcriptional regulator</fullName>
    </submittedName>
</protein>
<evidence type="ECO:0000313" key="6">
    <source>
        <dbReference type="EMBL" id="HJD44626.1"/>
    </source>
</evidence>
<dbReference type="InterPro" id="IPR050950">
    <property type="entry name" value="HTH-type_LysR_regulators"/>
</dbReference>
<dbReference type="GO" id="GO:0003677">
    <property type="term" value="F:DNA binding"/>
    <property type="evidence" value="ECO:0007669"/>
    <property type="project" value="UniProtKB-KW"/>
</dbReference>
<dbReference type="PANTHER" id="PTHR30419:SF8">
    <property type="entry name" value="NITROGEN ASSIMILATION TRANSCRIPTIONAL ACTIVATOR-RELATED"/>
    <property type="match status" value="1"/>
</dbReference>
<dbReference type="FunFam" id="1.10.10.10:FF:000001">
    <property type="entry name" value="LysR family transcriptional regulator"/>
    <property type="match status" value="1"/>
</dbReference>
<reference evidence="6" key="2">
    <citation type="submission" date="2021-04" db="EMBL/GenBank/DDBJ databases">
        <authorList>
            <person name="Gilroy R."/>
        </authorList>
    </citation>
    <scope>NUCLEOTIDE SEQUENCE</scope>
    <source>
        <strain evidence="6">9264</strain>
    </source>
</reference>
<organism evidence="6 7">
    <name type="scientific">Candidatus Paenalcaligenes intestinipullorum</name>
    <dbReference type="NCBI Taxonomy" id="2838718"/>
    <lineage>
        <taxon>Bacteria</taxon>
        <taxon>Pseudomonadati</taxon>
        <taxon>Pseudomonadota</taxon>
        <taxon>Betaproteobacteria</taxon>
        <taxon>Burkholderiales</taxon>
        <taxon>Alcaligenaceae</taxon>
        <taxon>Paenalcaligenes</taxon>
    </lineage>
</organism>
<dbReference type="SUPFAM" id="SSF53850">
    <property type="entry name" value="Periplasmic binding protein-like II"/>
    <property type="match status" value="1"/>
</dbReference>
<keyword evidence="3" id="KW-0238">DNA-binding</keyword>
<reference evidence="6" key="1">
    <citation type="journal article" date="2021" name="PeerJ">
        <title>Extensive microbial diversity within the chicken gut microbiome revealed by metagenomics and culture.</title>
        <authorList>
            <person name="Gilroy R."/>
            <person name="Ravi A."/>
            <person name="Getino M."/>
            <person name="Pursley I."/>
            <person name="Horton D.L."/>
            <person name="Alikhan N.F."/>
            <person name="Baker D."/>
            <person name="Gharbi K."/>
            <person name="Hall N."/>
            <person name="Watson M."/>
            <person name="Adriaenssens E.M."/>
            <person name="Foster-Nyarko E."/>
            <person name="Jarju S."/>
            <person name="Secka A."/>
            <person name="Antonio M."/>
            <person name="Oren A."/>
            <person name="Chaudhuri R.R."/>
            <person name="La Ragione R."/>
            <person name="Hildebrand F."/>
            <person name="Pallen M.J."/>
        </authorList>
    </citation>
    <scope>NUCLEOTIDE SEQUENCE</scope>
    <source>
        <strain evidence="6">9264</strain>
    </source>
</reference>
<proteinExistence type="inferred from homology"/>
<name>A0A9D2U813_9BURK</name>
<dbReference type="Proteomes" id="UP000823889">
    <property type="component" value="Unassembled WGS sequence"/>
</dbReference>
<sequence>MNVQALRFFLETVRYGSFTQAAAYLGVSQSYVSKVIQQLEAYLGDQLLVRTGRRLRLTESGQLLWERGPALLAQIEALEADIRQTQALKRGVLRLGIPPMINVLFTPVLKAFSQQYPHIQLRLHERPGPEIEELVAQGEVELGFSIYPIASHLSLNRLTVRSHEVWAVAQRHSFLPEQTTSLKLSQLAEVPLIGLSESFGLTRLVRRAFEQAGYTPRWVAQSSQWDWVRALASTGLGVAILPEPFLKQLHETDNSICLPLAPEQLRWEVVQLWQGDYLSLAAKAWLECCESQLGGKWLPDNLWE</sequence>
<dbReference type="InterPro" id="IPR005119">
    <property type="entry name" value="LysR_subst-bd"/>
</dbReference>
<dbReference type="InterPro" id="IPR000847">
    <property type="entry name" value="LysR_HTH_N"/>
</dbReference>
<evidence type="ECO:0000256" key="4">
    <source>
        <dbReference type="ARBA" id="ARBA00023163"/>
    </source>
</evidence>
<dbReference type="GO" id="GO:0005829">
    <property type="term" value="C:cytosol"/>
    <property type="evidence" value="ECO:0007669"/>
    <property type="project" value="TreeGrafter"/>
</dbReference>
<dbReference type="GO" id="GO:0003700">
    <property type="term" value="F:DNA-binding transcription factor activity"/>
    <property type="evidence" value="ECO:0007669"/>
    <property type="project" value="InterPro"/>
</dbReference>
<comment type="caution">
    <text evidence="6">The sequence shown here is derived from an EMBL/GenBank/DDBJ whole genome shotgun (WGS) entry which is preliminary data.</text>
</comment>
<dbReference type="Gene3D" id="3.40.190.290">
    <property type="match status" value="1"/>
</dbReference>
<dbReference type="PANTHER" id="PTHR30419">
    <property type="entry name" value="HTH-TYPE TRANSCRIPTIONAL REGULATOR YBHD"/>
    <property type="match status" value="1"/>
</dbReference>
<keyword evidence="4" id="KW-0804">Transcription</keyword>
<dbReference type="AlphaFoldDB" id="A0A9D2U813"/>
<dbReference type="InterPro" id="IPR036388">
    <property type="entry name" value="WH-like_DNA-bd_sf"/>
</dbReference>
<dbReference type="Pfam" id="PF03466">
    <property type="entry name" value="LysR_substrate"/>
    <property type="match status" value="1"/>
</dbReference>